<dbReference type="InterPro" id="IPR036615">
    <property type="entry name" value="Mur_ligase_C_dom_sf"/>
</dbReference>
<evidence type="ECO:0000256" key="2">
    <source>
        <dbReference type="ARBA" id="ARBA00022741"/>
    </source>
</evidence>
<dbReference type="EMBL" id="RHHN01000087">
    <property type="protein sequence ID" value="RNB48420.1"/>
    <property type="molecule type" value="Genomic_DNA"/>
</dbReference>
<evidence type="ECO:0000256" key="3">
    <source>
        <dbReference type="ARBA" id="ARBA00022840"/>
    </source>
</evidence>
<dbReference type="InterPro" id="IPR036565">
    <property type="entry name" value="Mur-like_cat_sf"/>
</dbReference>
<feature type="domain" description="Mur ligase C-terminal" evidence="4">
    <location>
        <begin position="248"/>
        <end position="366"/>
    </location>
</feature>
<dbReference type="InterPro" id="IPR004101">
    <property type="entry name" value="Mur_ligase_C"/>
</dbReference>
<dbReference type="PANTHER" id="PTHR43024">
    <property type="entry name" value="UDP-N-ACETYLMURAMOYL-TRIPEPTIDE--D-ALANYL-D-ALANINE LIGASE"/>
    <property type="match status" value="1"/>
</dbReference>
<name>A0A3M8AB01_9BACL</name>
<dbReference type="GO" id="GO:0016881">
    <property type="term" value="F:acid-amino acid ligase activity"/>
    <property type="evidence" value="ECO:0007669"/>
    <property type="project" value="InterPro"/>
</dbReference>
<dbReference type="GO" id="GO:0005524">
    <property type="term" value="F:ATP binding"/>
    <property type="evidence" value="ECO:0007669"/>
    <property type="project" value="UniProtKB-KW"/>
</dbReference>
<evidence type="ECO:0000259" key="5">
    <source>
        <dbReference type="Pfam" id="PF08245"/>
    </source>
</evidence>
<dbReference type="Gene3D" id="3.90.190.20">
    <property type="entry name" value="Mur ligase, C-terminal domain"/>
    <property type="match status" value="1"/>
</dbReference>
<sequence>MSVKKKGKKTKRGPSKTVILNKPVIAVTGSAGKTTTKEMIYAILQRRMPTYRSMYNKNFLGNTRAHVSRLRDEHKAAVLEFGILRSGHIRQHCQIIQPNLGVITNIGTAHIGNFGGDIGRLAMAKSELIRNMKSTGIVFLNWDCPYSRQFTQQPFAGTFAGRFVTFGVEQEAHYRADSIAQEEGGISFVCSFQQQREAMFIPILGEHNVYNALAAIAVAHTLGIPFQEIREGLRRFQPQRKRLVSYRLAHNVQVLDDTYSSNPDAAKAAIDVLSQSGHSTKIAVLASMLEMGCYEVRGHEEVGEYLSQKNVDYLYTLGRSARHIARAAIRAGFPANRVMHCPNKEVLHRSLAKRMKPDTTFLVKGSHRLKMGETVQFLCNVLARGKRKPR</sequence>
<gene>
    <name evidence="6" type="ORF">EB820_23405</name>
</gene>
<dbReference type="Pfam" id="PF02875">
    <property type="entry name" value="Mur_ligase_C"/>
    <property type="match status" value="1"/>
</dbReference>
<evidence type="ECO:0000313" key="6">
    <source>
        <dbReference type="EMBL" id="RNB48420.1"/>
    </source>
</evidence>
<dbReference type="SUPFAM" id="SSF53623">
    <property type="entry name" value="MurD-like peptide ligases, catalytic domain"/>
    <property type="match status" value="1"/>
</dbReference>
<evidence type="ECO:0000259" key="4">
    <source>
        <dbReference type="Pfam" id="PF02875"/>
    </source>
</evidence>
<organism evidence="6 7">
    <name type="scientific">Brevibacillus agri</name>
    <dbReference type="NCBI Taxonomy" id="51101"/>
    <lineage>
        <taxon>Bacteria</taxon>
        <taxon>Bacillati</taxon>
        <taxon>Bacillota</taxon>
        <taxon>Bacilli</taxon>
        <taxon>Bacillales</taxon>
        <taxon>Paenibacillaceae</taxon>
        <taxon>Brevibacillus</taxon>
    </lineage>
</organism>
<dbReference type="Proteomes" id="UP000276178">
    <property type="component" value="Unassembled WGS sequence"/>
</dbReference>
<evidence type="ECO:0000256" key="1">
    <source>
        <dbReference type="ARBA" id="ARBA00022598"/>
    </source>
</evidence>
<protein>
    <submittedName>
        <fullName evidence="6">UDP-N-acetylmuramoyl-tripeptide--D-alanyl-D-alanine ligase</fullName>
    </submittedName>
</protein>
<dbReference type="Gene3D" id="3.40.1190.10">
    <property type="entry name" value="Mur-like, catalytic domain"/>
    <property type="match status" value="1"/>
</dbReference>
<dbReference type="RefSeq" id="WP_039971466.1">
    <property type="nucleotide sequence ID" value="NZ_BJOD01000069.1"/>
</dbReference>
<dbReference type="InterPro" id="IPR051046">
    <property type="entry name" value="MurCDEF_CellWall_CoF430Synth"/>
</dbReference>
<dbReference type="InterPro" id="IPR013221">
    <property type="entry name" value="Mur_ligase_cen"/>
</dbReference>
<dbReference type="PANTHER" id="PTHR43024:SF1">
    <property type="entry name" value="UDP-N-ACETYLMURAMOYL-TRIPEPTIDE--D-ALANYL-D-ALANINE LIGASE"/>
    <property type="match status" value="1"/>
</dbReference>
<dbReference type="GeneID" id="82812421"/>
<dbReference type="Pfam" id="PF08245">
    <property type="entry name" value="Mur_ligase_M"/>
    <property type="match status" value="1"/>
</dbReference>
<comment type="caution">
    <text evidence="6">The sequence shown here is derived from an EMBL/GenBank/DDBJ whole genome shotgun (WGS) entry which is preliminary data.</text>
</comment>
<keyword evidence="3" id="KW-0067">ATP-binding</keyword>
<dbReference type="OrthoDB" id="7869153at2"/>
<dbReference type="SUPFAM" id="SSF53244">
    <property type="entry name" value="MurD-like peptide ligases, peptide-binding domain"/>
    <property type="match status" value="1"/>
</dbReference>
<keyword evidence="2" id="KW-0547">Nucleotide-binding</keyword>
<reference evidence="6 7" key="1">
    <citation type="submission" date="2018-10" db="EMBL/GenBank/DDBJ databases">
        <title>Phylogenomics of Brevibacillus.</title>
        <authorList>
            <person name="Dunlap C."/>
        </authorList>
    </citation>
    <scope>NUCLEOTIDE SEQUENCE [LARGE SCALE GENOMIC DNA]</scope>
    <source>
        <strain evidence="6 7">NRRL NRS 1219</strain>
    </source>
</reference>
<proteinExistence type="predicted"/>
<evidence type="ECO:0000313" key="7">
    <source>
        <dbReference type="Proteomes" id="UP000276178"/>
    </source>
</evidence>
<dbReference type="AlphaFoldDB" id="A0A3M8AB01"/>
<feature type="domain" description="Mur ligase central" evidence="5">
    <location>
        <begin position="27"/>
        <end position="219"/>
    </location>
</feature>
<keyword evidence="1 6" id="KW-0436">Ligase</keyword>
<accession>A0A3M8AB01</accession>